<dbReference type="STRING" id="321339.SAMN05444340_106102"/>
<comment type="similarity">
    <text evidence="1 8">Belongs to the cytidylate kinase family. Type 1 subfamily.</text>
</comment>
<evidence type="ECO:0000313" key="11">
    <source>
        <dbReference type="Proteomes" id="UP000199286"/>
    </source>
</evidence>
<dbReference type="RefSeq" id="WP_089882717.1">
    <property type="nucleotide sequence ID" value="NZ_FNPF01000006.1"/>
</dbReference>
<keyword evidence="4 8" id="KW-0418">Kinase</keyword>
<evidence type="ECO:0000256" key="5">
    <source>
        <dbReference type="ARBA" id="ARBA00022840"/>
    </source>
</evidence>
<dbReference type="SUPFAM" id="SSF52540">
    <property type="entry name" value="P-loop containing nucleoside triphosphate hydrolases"/>
    <property type="match status" value="1"/>
</dbReference>
<keyword evidence="5 8" id="KW-0067">ATP-binding</keyword>
<dbReference type="GO" id="GO:0036431">
    <property type="term" value="F:dCMP kinase activity"/>
    <property type="evidence" value="ECO:0007669"/>
    <property type="project" value="InterPro"/>
</dbReference>
<feature type="domain" description="Cytidylate kinase" evidence="9">
    <location>
        <begin position="57"/>
        <end position="192"/>
    </location>
</feature>
<dbReference type="EC" id="2.7.4.25" evidence="8"/>
<evidence type="ECO:0000256" key="8">
    <source>
        <dbReference type="HAMAP-Rule" id="MF_00238"/>
    </source>
</evidence>
<dbReference type="CDD" id="cd02020">
    <property type="entry name" value="CMPK"/>
    <property type="match status" value="1"/>
</dbReference>
<evidence type="ECO:0000256" key="2">
    <source>
        <dbReference type="ARBA" id="ARBA00022679"/>
    </source>
</evidence>
<organism evidence="10 11">
    <name type="scientific">Citreimonas salinaria</name>
    <dbReference type="NCBI Taxonomy" id="321339"/>
    <lineage>
        <taxon>Bacteria</taxon>
        <taxon>Pseudomonadati</taxon>
        <taxon>Pseudomonadota</taxon>
        <taxon>Alphaproteobacteria</taxon>
        <taxon>Rhodobacterales</taxon>
        <taxon>Roseobacteraceae</taxon>
        <taxon>Citreimonas</taxon>
    </lineage>
</organism>
<name>A0A1H3J7U2_9RHOB</name>
<comment type="subcellular location">
    <subcellularLocation>
        <location evidence="8">Cytoplasm</location>
    </subcellularLocation>
</comment>
<dbReference type="GO" id="GO:0036430">
    <property type="term" value="F:CMP kinase activity"/>
    <property type="evidence" value="ECO:0007669"/>
    <property type="project" value="RHEA"/>
</dbReference>
<evidence type="ECO:0000256" key="7">
    <source>
        <dbReference type="ARBA" id="ARBA00048478"/>
    </source>
</evidence>
<proteinExistence type="inferred from homology"/>
<sequence>MGFTIAVDGPAASGKGTISKRLARDLGFGHLDTGRLYRAVGRRMLDGMEPVEAARTLNPEELDDAVLRLPEVAQAASRVATIAEVRAALVDFQRAFAARSGGAVLDGRDIGTVICPDAPAKLFVTARPEIRADRRWRELVAAGLDVSVDSVLADIRARDEQDMNRADAPLRAADDAMVLDTSDMDVETAIAAARRFVDQVRPAS</sequence>
<comment type="catalytic activity">
    <reaction evidence="7 8">
        <text>CMP + ATP = CDP + ADP</text>
        <dbReference type="Rhea" id="RHEA:11600"/>
        <dbReference type="ChEBI" id="CHEBI:30616"/>
        <dbReference type="ChEBI" id="CHEBI:58069"/>
        <dbReference type="ChEBI" id="CHEBI:60377"/>
        <dbReference type="ChEBI" id="CHEBI:456216"/>
        <dbReference type="EC" id="2.7.4.25"/>
    </reaction>
</comment>
<dbReference type="HAMAP" id="MF_00238">
    <property type="entry name" value="Cytidyl_kinase_type1"/>
    <property type="match status" value="1"/>
</dbReference>
<dbReference type="GO" id="GO:0005524">
    <property type="term" value="F:ATP binding"/>
    <property type="evidence" value="ECO:0007669"/>
    <property type="project" value="UniProtKB-UniRule"/>
</dbReference>
<evidence type="ECO:0000256" key="3">
    <source>
        <dbReference type="ARBA" id="ARBA00022741"/>
    </source>
</evidence>
<accession>A0A1H3J7U2</accession>
<gene>
    <name evidence="8" type="primary">cmk</name>
    <name evidence="10" type="ORF">SAMN05444340_106102</name>
</gene>
<evidence type="ECO:0000259" key="9">
    <source>
        <dbReference type="Pfam" id="PF02224"/>
    </source>
</evidence>
<dbReference type="InterPro" id="IPR027417">
    <property type="entry name" value="P-loop_NTPase"/>
</dbReference>
<dbReference type="Pfam" id="PF02224">
    <property type="entry name" value="Cytidylate_kin"/>
    <property type="match status" value="2"/>
</dbReference>
<keyword evidence="3 8" id="KW-0547">Nucleotide-binding</keyword>
<evidence type="ECO:0000256" key="1">
    <source>
        <dbReference type="ARBA" id="ARBA00009427"/>
    </source>
</evidence>
<keyword evidence="8" id="KW-0963">Cytoplasm</keyword>
<dbReference type="InterPro" id="IPR011994">
    <property type="entry name" value="Cytidylate_kinase_dom"/>
</dbReference>
<keyword evidence="2 8" id="KW-0808">Transferase</keyword>
<dbReference type="Proteomes" id="UP000199286">
    <property type="component" value="Unassembled WGS sequence"/>
</dbReference>
<evidence type="ECO:0000256" key="4">
    <source>
        <dbReference type="ARBA" id="ARBA00022777"/>
    </source>
</evidence>
<dbReference type="AlphaFoldDB" id="A0A1H3J7U2"/>
<protein>
    <recommendedName>
        <fullName evidence="8">Cytidylate kinase</fullName>
        <shortName evidence="8">CK</shortName>
        <ecNumber evidence="8">2.7.4.25</ecNumber>
    </recommendedName>
    <alternativeName>
        <fullName evidence="8">Cytidine monophosphate kinase</fullName>
        <shortName evidence="8">CMP kinase</shortName>
    </alternativeName>
</protein>
<evidence type="ECO:0000313" key="10">
    <source>
        <dbReference type="EMBL" id="SDY35867.1"/>
    </source>
</evidence>
<dbReference type="EMBL" id="FNPF01000006">
    <property type="protein sequence ID" value="SDY35867.1"/>
    <property type="molecule type" value="Genomic_DNA"/>
</dbReference>
<comment type="catalytic activity">
    <reaction evidence="6 8">
        <text>dCMP + ATP = dCDP + ADP</text>
        <dbReference type="Rhea" id="RHEA:25094"/>
        <dbReference type="ChEBI" id="CHEBI:30616"/>
        <dbReference type="ChEBI" id="CHEBI:57566"/>
        <dbReference type="ChEBI" id="CHEBI:58593"/>
        <dbReference type="ChEBI" id="CHEBI:456216"/>
        <dbReference type="EC" id="2.7.4.25"/>
    </reaction>
</comment>
<dbReference type="OrthoDB" id="9807434at2"/>
<evidence type="ECO:0000256" key="6">
    <source>
        <dbReference type="ARBA" id="ARBA00047615"/>
    </source>
</evidence>
<feature type="domain" description="Cytidylate kinase" evidence="9">
    <location>
        <begin position="5"/>
        <end position="46"/>
    </location>
</feature>
<keyword evidence="11" id="KW-1185">Reference proteome</keyword>
<dbReference type="GO" id="GO:0006220">
    <property type="term" value="P:pyrimidine nucleotide metabolic process"/>
    <property type="evidence" value="ECO:0007669"/>
    <property type="project" value="UniProtKB-UniRule"/>
</dbReference>
<dbReference type="GO" id="GO:0005737">
    <property type="term" value="C:cytoplasm"/>
    <property type="evidence" value="ECO:0007669"/>
    <property type="project" value="UniProtKB-SubCell"/>
</dbReference>
<dbReference type="InterPro" id="IPR003136">
    <property type="entry name" value="Cytidylate_kin"/>
</dbReference>
<dbReference type="Gene3D" id="3.40.50.300">
    <property type="entry name" value="P-loop containing nucleotide triphosphate hydrolases"/>
    <property type="match status" value="1"/>
</dbReference>
<feature type="binding site" evidence="8">
    <location>
        <begin position="9"/>
        <end position="17"/>
    </location>
    <ligand>
        <name>ATP</name>
        <dbReference type="ChEBI" id="CHEBI:30616"/>
    </ligand>
</feature>
<reference evidence="10 11" key="1">
    <citation type="submission" date="2016-10" db="EMBL/GenBank/DDBJ databases">
        <authorList>
            <person name="de Groot N.N."/>
        </authorList>
    </citation>
    <scope>NUCLEOTIDE SEQUENCE [LARGE SCALE GENOMIC DNA]</scope>
    <source>
        <strain evidence="10 11">DSM 26880</strain>
    </source>
</reference>